<evidence type="ECO:0000256" key="1">
    <source>
        <dbReference type="SAM" id="SignalP"/>
    </source>
</evidence>
<dbReference type="RefSeq" id="WP_085053511.1">
    <property type="nucleotide sequence ID" value="NZ_LNQR01000117.1"/>
</dbReference>
<reference evidence="2 3" key="1">
    <citation type="submission" date="2015-11" db="EMBL/GenBank/DDBJ databases">
        <authorList>
            <person name="Lin W."/>
        </authorList>
    </citation>
    <scope>NUCLEOTIDE SEQUENCE [LARGE SCALE GENOMIC DNA]</scope>
    <source>
        <strain evidence="2 3">HCH-1</strain>
    </source>
</reference>
<feature type="chain" id="PRO_5046148378" description="Secreted protein" evidence="1">
    <location>
        <begin position="25"/>
        <end position="145"/>
    </location>
</feature>
<evidence type="ECO:0000313" key="3">
    <source>
        <dbReference type="Proteomes" id="UP000060487"/>
    </source>
</evidence>
<comment type="caution">
    <text evidence="2">The sequence shown here is derived from an EMBL/GenBank/DDBJ whole genome shotgun (WGS) entry which is preliminary data.</text>
</comment>
<evidence type="ECO:0000313" key="2">
    <source>
        <dbReference type="EMBL" id="KWT78286.1"/>
    </source>
</evidence>
<gene>
    <name evidence="2" type="ORF">ASN18_2891</name>
</gene>
<dbReference type="EMBL" id="LNQR01000117">
    <property type="protein sequence ID" value="KWT78286.1"/>
    <property type="molecule type" value="Genomic_DNA"/>
</dbReference>
<evidence type="ECO:0008006" key="4">
    <source>
        <dbReference type="Google" id="ProtNLM"/>
    </source>
</evidence>
<proteinExistence type="predicted"/>
<dbReference type="Proteomes" id="UP000060487">
    <property type="component" value="Unassembled WGS sequence"/>
</dbReference>
<feature type="signal peptide" evidence="1">
    <location>
        <begin position="1"/>
        <end position="24"/>
    </location>
</feature>
<name>A0ABR5SBT9_9BACT</name>
<protein>
    <recommendedName>
        <fullName evidence="4">Secreted protein</fullName>
    </recommendedName>
</protein>
<keyword evidence="1" id="KW-0732">Signal</keyword>
<organism evidence="2 3">
    <name type="scientific">Candidatus Magnetominusculus xianensis</name>
    <dbReference type="NCBI Taxonomy" id="1748249"/>
    <lineage>
        <taxon>Bacteria</taxon>
        <taxon>Pseudomonadati</taxon>
        <taxon>Nitrospirota</taxon>
        <taxon>Nitrospiria</taxon>
        <taxon>Nitrospirales</taxon>
        <taxon>Nitrospiraceae</taxon>
        <taxon>Candidatus Magnetominusculus</taxon>
    </lineage>
</organism>
<sequence length="145" mass="15451">MKKRVVVYLSLFLVLILSAGLAYAEGKKKGSSKRKPGDILYVCNCGDTCTCDTVMTKPGKCTCGQDLVQMHVLKIEGDETLLCTCGKGCSCKLDKDDPTKCGCGKVVKKVSIKGLYACGCSDGCMCNTVSDKPGKCRCGTQLKKV</sequence>
<keyword evidence="3" id="KW-1185">Reference proteome</keyword>
<accession>A0ABR5SBT9</accession>